<evidence type="ECO:0000313" key="1">
    <source>
        <dbReference type="EMBL" id="CDX39565.1"/>
    </source>
</evidence>
<gene>
    <name evidence="1" type="ORF">MPLDJ20_260045</name>
</gene>
<reference evidence="1 2" key="1">
    <citation type="submission" date="2014-08" db="EMBL/GenBank/DDBJ databases">
        <authorList>
            <person name="Moulin Lionel"/>
        </authorList>
    </citation>
    <scope>NUCLEOTIDE SEQUENCE [LARGE SCALE GENOMIC DNA]</scope>
</reference>
<name>A0A090GMU7_MESPL</name>
<protein>
    <submittedName>
        <fullName evidence="1">Uncharacterized protein</fullName>
    </submittedName>
</protein>
<accession>A0A090GMU7</accession>
<dbReference type="EMBL" id="CCNB01000019">
    <property type="protein sequence ID" value="CDX39565.1"/>
    <property type="molecule type" value="Genomic_DNA"/>
</dbReference>
<organism evidence="1 2">
    <name type="scientific">Mesorhizobium plurifarium</name>
    <dbReference type="NCBI Taxonomy" id="69974"/>
    <lineage>
        <taxon>Bacteria</taxon>
        <taxon>Pseudomonadati</taxon>
        <taxon>Pseudomonadota</taxon>
        <taxon>Alphaproteobacteria</taxon>
        <taxon>Hyphomicrobiales</taxon>
        <taxon>Phyllobacteriaceae</taxon>
        <taxon>Mesorhizobium</taxon>
    </lineage>
</organism>
<proteinExistence type="predicted"/>
<sequence length="57" mass="6709">MRDDKNGEDVPNQAEFLIPRLVKEAEISEEQARDLVEMLGTDWPSLLREARFLKDRH</sequence>
<dbReference type="AlphaFoldDB" id="A0A090GMU7"/>
<dbReference type="Proteomes" id="UP000046373">
    <property type="component" value="Unassembled WGS sequence"/>
</dbReference>
<evidence type="ECO:0000313" key="2">
    <source>
        <dbReference type="Proteomes" id="UP000046373"/>
    </source>
</evidence>